<sequence>MQELAEDLLGPNPNSITSIPVQQQTNLSDCGVFAIVFATYLVFGQDPIEVTFDIPRIRQYLIRGDYYYTISEMTGLGVSTVCTIVNEVTKAIVENLWDECVTKHMRKSEEEFKEKMIDMEQFWQFPYCWAAVDGCHIPIKCPPGGPESRKEYYNLKNFYSVIMMGLVDSNYRFIWGTCGFPGNSHDAIVFQSTKLWSDIRVSDLLPHIARDIGGVTVPPIVLGDLAFPFQTWLMKPFSNAVLTPKRRNFNYRLSRA</sequence>
<dbReference type="SUPFAM" id="SSF54001">
    <property type="entry name" value="Cysteine proteinases"/>
    <property type="match status" value="1"/>
</dbReference>
<evidence type="ECO:0000256" key="6">
    <source>
        <dbReference type="ARBA" id="ARBA00022801"/>
    </source>
</evidence>
<organism evidence="9 10">
    <name type="scientific">Acropora cervicornis</name>
    <name type="common">Staghorn coral</name>
    <dbReference type="NCBI Taxonomy" id="6130"/>
    <lineage>
        <taxon>Eukaryota</taxon>
        <taxon>Metazoa</taxon>
        <taxon>Cnidaria</taxon>
        <taxon>Anthozoa</taxon>
        <taxon>Hexacorallia</taxon>
        <taxon>Scleractinia</taxon>
        <taxon>Astrocoeniina</taxon>
        <taxon>Acroporidae</taxon>
        <taxon>Acropora</taxon>
    </lineage>
</organism>
<dbReference type="GO" id="GO:0016787">
    <property type="term" value="F:hydrolase activity"/>
    <property type="evidence" value="ECO:0007669"/>
    <property type="project" value="UniProtKB-KW"/>
</dbReference>
<dbReference type="InterPro" id="IPR027806">
    <property type="entry name" value="HARBI1_dom"/>
</dbReference>
<evidence type="ECO:0000256" key="1">
    <source>
        <dbReference type="ARBA" id="ARBA00001968"/>
    </source>
</evidence>
<dbReference type="PANTHER" id="PTHR22930">
    <property type="match status" value="1"/>
</dbReference>
<dbReference type="InterPro" id="IPR045249">
    <property type="entry name" value="HARBI1-like"/>
</dbReference>
<feature type="domain" description="DDE Tnp4" evidence="8">
    <location>
        <begin position="132"/>
        <end position="256"/>
    </location>
</feature>
<name>A0AAD9Q3D8_ACRCE</name>
<dbReference type="InterPro" id="IPR038765">
    <property type="entry name" value="Papain-like_cys_pep_sf"/>
</dbReference>
<comment type="subcellular location">
    <subcellularLocation>
        <location evidence="2">Nucleus</location>
    </subcellularLocation>
</comment>
<comment type="similarity">
    <text evidence="3">Belongs to the HARBI1 family.</text>
</comment>
<reference evidence="9" key="2">
    <citation type="journal article" date="2023" name="Science">
        <title>Genomic signatures of disease resistance in endangered staghorn corals.</title>
        <authorList>
            <person name="Vollmer S.V."/>
            <person name="Selwyn J.D."/>
            <person name="Despard B.A."/>
            <person name="Roesel C.L."/>
        </authorList>
    </citation>
    <scope>NUCLEOTIDE SEQUENCE</scope>
    <source>
        <strain evidence="9">K2</strain>
    </source>
</reference>
<comment type="cofactor">
    <cofactor evidence="1">
        <name>a divalent metal cation</name>
        <dbReference type="ChEBI" id="CHEBI:60240"/>
    </cofactor>
</comment>
<reference evidence="9" key="1">
    <citation type="journal article" date="2023" name="G3 (Bethesda)">
        <title>Whole genome assembly and annotation of the endangered Caribbean coral Acropora cervicornis.</title>
        <authorList>
            <person name="Selwyn J.D."/>
            <person name="Vollmer S.V."/>
        </authorList>
    </citation>
    <scope>NUCLEOTIDE SEQUENCE</scope>
    <source>
        <strain evidence="9">K2</strain>
    </source>
</reference>
<proteinExistence type="inferred from homology"/>
<dbReference type="GO" id="GO:0046872">
    <property type="term" value="F:metal ion binding"/>
    <property type="evidence" value="ECO:0007669"/>
    <property type="project" value="UniProtKB-KW"/>
</dbReference>
<protein>
    <submittedName>
        <fullName evidence="9">Protein ALP1-like</fullName>
    </submittedName>
</protein>
<gene>
    <name evidence="9" type="ORF">P5673_024376</name>
</gene>
<accession>A0AAD9Q3D8</accession>
<comment type="caution">
    <text evidence="9">The sequence shown here is derived from an EMBL/GenBank/DDBJ whole genome shotgun (WGS) entry which is preliminary data.</text>
</comment>
<dbReference type="AlphaFoldDB" id="A0AAD9Q3D8"/>
<keyword evidence="7" id="KW-0539">Nucleus</keyword>
<keyword evidence="5" id="KW-0479">Metal-binding</keyword>
<keyword evidence="4" id="KW-0540">Nuclease</keyword>
<dbReference type="GO" id="GO:0005634">
    <property type="term" value="C:nucleus"/>
    <property type="evidence" value="ECO:0007669"/>
    <property type="project" value="UniProtKB-SubCell"/>
</dbReference>
<evidence type="ECO:0000256" key="4">
    <source>
        <dbReference type="ARBA" id="ARBA00022722"/>
    </source>
</evidence>
<evidence type="ECO:0000256" key="3">
    <source>
        <dbReference type="ARBA" id="ARBA00006958"/>
    </source>
</evidence>
<dbReference type="PANTHER" id="PTHR22930:SF85">
    <property type="entry name" value="GH03217P-RELATED"/>
    <property type="match status" value="1"/>
</dbReference>
<evidence type="ECO:0000256" key="5">
    <source>
        <dbReference type="ARBA" id="ARBA00022723"/>
    </source>
</evidence>
<dbReference type="Proteomes" id="UP001249851">
    <property type="component" value="Unassembled WGS sequence"/>
</dbReference>
<evidence type="ECO:0000313" key="10">
    <source>
        <dbReference type="Proteomes" id="UP001249851"/>
    </source>
</evidence>
<dbReference type="Gene3D" id="3.40.395.10">
    <property type="entry name" value="Adenoviral Proteinase, Chain A"/>
    <property type="match status" value="1"/>
</dbReference>
<dbReference type="EMBL" id="JARQWQ010000072">
    <property type="protein sequence ID" value="KAK2554040.1"/>
    <property type="molecule type" value="Genomic_DNA"/>
</dbReference>
<dbReference type="GO" id="GO:0004518">
    <property type="term" value="F:nuclease activity"/>
    <property type="evidence" value="ECO:0007669"/>
    <property type="project" value="UniProtKB-KW"/>
</dbReference>
<evidence type="ECO:0000256" key="2">
    <source>
        <dbReference type="ARBA" id="ARBA00004123"/>
    </source>
</evidence>
<keyword evidence="10" id="KW-1185">Reference proteome</keyword>
<evidence type="ECO:0000313" key="9">
    <source>
        <dbReference type="EMBL" id="KAK2554040.1"/>
    </source>
</evidence>
<dbReference type="Pfam" id="PF13359">
    <property type="entry name" value="DDE_Tnp_4"/>
    <property type="match status" value="1"/>
</dbReference>
<evidence type="ECO:0000259" key="8">
    <source>
        <dbReference type="Pfam" id="PF13359"/>
    </source>
</evidence>
<evidence type="ECO:0000256" key="7">
    <source>
        <dbReference type="ARBA" id="ARBA00023242"/>
    </source>
</evidence>
<keyword evidence="6" id="KW-0378">Hydrolase</keyword>